<dbReference type="PANTHER" id="PTHR31138:SF1">
    <property type="entry name" value="PDZ DOMAIN-CONTAINING PROTEIN"/>
    <property type="match status" value="1"/>
</dbReference>
<dbReference type="Gene3D" id="3.15.10.10">
    <property type="entry name" value="Bactericidal permeability-increasing protein, domain 1"/>
    <property type="match status" value="1"/>
</dbReference>
<comment type="caution">
    <text evidence="4">The sequence shown here is derived from an EMBL/GenBank/DDBJ whole genome shotgun (WGS) entry which is preliminary data.</text>
</comment>
<feature type="domain" description="HAM1-like C-terminal" evidence="2">
    <location>
        <begin position="655"/>
        <end position="817"/>
    </location>
</feature>
<feature type="compositionally biased region" description="Low complexity" evidence="1">
    <location>
        <begin position="240"/>
        <end position="254"/>
    </location>
</feature>
<dbReference type="RefSeq" id="XP_056073685.1">
    <property type="nucleotide sequence ID" value="XM_056213377.1"/>
</dbReference>
<evidence type="ECO:0000313" key="5">
    <source>
        <dbReference type="Proteomes" id="UP001140513"/>
    </source>
</evidence>
<proteinExistence type="predicted"/>
<feature type="domain" description="HAM1-like N-terminal" evidence="3">
    <location>
        <begin position="3"/>
        <end position="640"/>
    </location>
</feature>
<feature type="compositionally biased region" description="Gly residues" evidence="1">
    <location>
        <begin position="840"/>
        <end position="854"/>
    </location>
</feature>
<dbReference type="Proteomes" id="UP001140513">
    <property type="component" value="Unassembled WGS sequence"/>
</dbReference>
<dbReference type="GeneID" id="80908123"/>
<feature type="region of interest" description="Disordered" evidence="1">
    <location>
        <begin position="811"/>
        <end position="872"/>
    </location>
</feature>
<evidence type="ECO:0000256" key="1">
    <source>
        <dbReference type="SAM" id="MobiDB-lite"/>
    </source>
</evidence>
<feature type="compositionally biased region" description="Gly residues" evidence="1">
    <location>
        <begin position="900"/>
        <end position="911"/>
    </location>
</feature>
<reference evidence="4" key="1">
    <citation type="submission" date="2022-10" db="EMBL/GenBank/DDBJ databases">
        <title>Tapping the CABI collections for fungal endophytes: first genome assemblies for Collariella, Neodidymelliopsis, Ascochyta clinopodiicola, Didymella pomorum, Didymosphaeria variabile, Neocosmospora piperis and Neocucurbitaria cava.</title>
        <authorList>
            <person name="Hill R."/>
        </authorList>
    </citation>
    <scope>NUCLEOTIDE SEQUENCE</scope>
    <source>
        <strain evidence="4">IMI 356815</strain>
    </source>
</reference>
<organism evidence="4 5">
    <name type="scientific">Didymosphaeria variabile</name>
    <dbReference type="NCBI Taxonomy" id="1932322"/>
    <lineage>
        <taxon>Eukaryota</taxon>
        <taxon>Fungi</taxon>
        <taxon>Dikarya</taxon>
        <taxon>Ascomycota</taxon>
        <taxon>Pezizomycotina</taxon>
        <taxon>Dothideomycetes</taxon>
        <taxon>Pleosporomycetidae</taxon>
        <taxon>Pleosporales</taxon>
        <taxon>Massarineae</taxon>
        <taxon>Didymosphaeriaceae</taxon>
        <taxon>Didymosphaeria</taxon>
    </lineage>
</organism>
<evidence type="ECO:0000259" key="2">
    <source>
        <dbReference type="Pfam" id="PF14613"/>
    </source>
</evidence>
<dbReference type="AlphaFoldDB" id="A0A9W9CCJ3"/>
<dbReference type="Pfam" id="PF19343">
    <property type="entry name" value="HAM1_N"/>
    <property type="match status" value="1"/>
</dbReference>
<dbReference type="InterPro" id="IPR045967">
    <property type="entry name" value="HAM1-like_N"/>
</dbReference>
<gene>
    <name evidence="4" type="ORF">N0V89_004593</name>
</gene>
<dbReference type="EMBL" id="JAPEUX010000003">
    <property type="protein sequence ID" value="KAJ4356559.1"/>
    <property type="molecule type" value="Genomic_DNA"/>
</dbReference>
<feature type="compositionally biased region" description="Basic and acidic residues" evidence="1">
    <location>
        <begin position="184"/>
        <end position="202"/>
    </location>
</feature>
<dbReference type="InterPro" id="IPR017943">
    <property type="entry name" value="Bactericidal_perm-incr_a/b_dom"/>
</dbReference>
<dbReference type="GO" id="GO:0008289">
    <property type="term" value="F:lipid binding"/>
    <property type="evidence" value="ECO:0007669"/>
    <property type="project" value="InterPro"/>
</dbReference>
<dbReference type="SUPFAM" id="SSF55394">
    <property type="entry name" value="Bactericidal permeability-increasing protein, BPI"/>
    <property type="match status" value="1"/>
</dbReference>
<feature type="region of interest" description="Disordered" evidence="1">
    <location>
        <begin position="168"/>
        <end position="283"/>
    </location>
</feature>
<evidence type="ECO:0000313" key="4">
    <source>
        <dbReference type="EMBL" id="KAJ4356559.1"/>
    </source>
</evidence>
<evidence type="ECO:0000259" key="3">
    <source>
        <dbReference type="Pfam" id="PF19343"/>
    </source>
</evidence>
<dbReference type="PANTHER" id="PTHR31138">
    <property type="entry name" value="CHROMOSOME 19, WHOLE GENOME SHOTGUN SEQUENCE"/>
    <property type="match status" value="1"/>
</dbReference>
<sequence length="961" mass="105391">MSSSKAVNVPVNEKQKEKDVNNKLQLYGISQAFANGKVPSNKQIDVALNSALASRQLSSPSKKLSAEGQTLVADLKDVIEQAKTLLLTKNEGNLLQDFIWQTEQITGGNAQVPQAPVDKDTARQHGNEALEGLRTLGTLIISNGQFRKLLSDATILLRDIAGDAAQNTANKVKPGEHQLNQMDRPAEDNTWHDVPDFSKDNLKNQMKQQSPFSKGDAQKAAGDVTQAAHPEGSRDPADVAQAGATEAQTGQATGLNAQNAASEAKRQVSENVPEEQKDRARQQRERLNNYLRQKMPEERREQTIWRLKKMVVEIQGHQDYQRAIDTLLTLAERYAGHGRDVAQQGKGSVQGAHQDDSLQMAEADLKVCSSGFVRDNIDWLTNIKTLLERFANSTSFDDLIDSINQIYKDADRDPDLKNWFKHMDAYVRKCLKQQGFIMEDSSNEEWNRLYDDGHALLRGRYRGHTDRIADEFKFIGQQFDSDPQNRAFANSLTKLFNDLGHDENGTTTFKPHLVKDLTEVILPGIFENIRYVPIPRIEYSDPMVDAVVENLVIEGDNLAPNVAEFGSDNYWRWGRKHVSSKNKNKVMLSVSGIQMDLRDVSYYVKRKQGFPSITDKGVMDIFMGGNGFSFKVEMENADRSNDNVHYFKINKVTSDIENLQIKMKKSNHKLLFNLFKPLLLKVMRPVIQRVLEKQIKDNVNQLDAIIYDIKKEADKAAEDAKRNPDPENIQNIYQRYASAANQRIMQGKQKKDKLEERAKDTHVNMAVTQHDSMFQNINLPGGISTKATEYKELAAKGEKWESPIFGIGSAKETSTLPKIPSVQRKPHGRPEGYGADPSMGGPGAGLGSSQGVGSGFHNEAGQGLSQTGYDGAGYGQGGSTGAGYAQGGPTGAGYSQGGPTGAGYAQGGPTGAGFAQGHPTGAGAGLANQMDGAFNASAPNTESVPGGTGTAGAQPGQGQCE</sequence>
<dbReference type="Pfam" id="PF14613">
    <property type="entry name" value="HAM1_C"/>
    <property type="match status" value="1"/>
</dbReference>
<protein>
    <submittedName>
        <fullName evidence="4">Uncharacterized protein</fullName>
    </submittedName>
</protein>
<dbReference type="OrthoDB" id="19394at2759"/>
<feature type="compositionally biased region" description="Low complexity" evidence="1">
    <location>
        <begin position="951"/>
        <end position="961"/>
    </location>
</feature>
<name>A0A9W9CCJ3_9PLEO</name>
<feature type="compositionally biased region" description="Basic and acidic residues" evidence="1">
    <location>
        <begin position="263"/>
        <end position="283"/>
    </location>
</feature>
<accession>A0A9W9CCJ3</accession>
<keyword evidence="5" id="KW-1185">Reference proteome</keyword>
<feature type="region of interest" description="Disordered" evidence="1">
    <location>
        <begin position="900"/>
        <end position="961"/>
    </location>
</feature>
<dbReference type="InterPro" id="IPR027842">
    <property type="entry name" value="HAM1-like_C"/>
</dbReference>
<feature type="compositionally biased region" description="Polar residues" evidence="1">
    <location>
        <begin position="203"/>
        <end position="212"/>
    </location>
</feature>